<evidence type="ECO:0000313" key="1">
    <source>
        <dbReference type="EnsemblMetazoa" id="ADIR000702-PA"/>
    </source>
</evidence>
<organism evidence="1 2">
    <name type="scientific">Anopheles dirus</name>
    <dbReference type="NCBI Taxonomy" id="7168"/>
    <lineage>
        <taxon>Eukaryota</taxon>
        <taxon>Metazoa</taxon>
        <taxon>Ecdysozoa</taxon>
        <taxon>Arthropoda</taxon>
        <taxon>Hexapoda</taxon>
        <taxon>Insecta</taxon>
        <taxon>Pterygota</taxon>
        <taxon>Neoptera</taxon>
        <taxon>Endopterygota</taxon>
        <taxon>Diptera</taxon>
        <taxon>Nematocera</taxon>
        <taxon>Culicoidea</taxon>
        <taxon>Culicidae</taxon>
        <taxon>Anophelinae</taxon>
        <taxon>Anopheles</taxon>
    </lineage>
</organism>
<protein>
    <submittedName>
        <fullName evidence="1">Uncharacterized protein</fullName>
    </submittedName>
</protein>
<name>A0A182MZ97_9DIPT</name>
<dbReference type="VEuPathDB" id="VectorBase:ADIR000702"/>
<dbReference type="AlphaFoldDB" id="A0A182MZ97"/>
<dbReference type="Proteomes" id="UP000075884">
    <property type="component" value="Unassembled WGS sequence"/>
</dbReference>
<reference evidence="1" key="2">
    <citation type="submission" date="2020-05" db="UniProtKB">
        <authorList>
            <consortium name="EnsemblMetazoa"/>
        </authorList>
    </citation>
    <scope>IDENTIFICATION</scope>
    <source>
        <strain evidence="1">WRAIR2</strain>
    </source>
</reference>
<sequence length="317" mass="36629">MESYTTAVLRLCVLTEINNATENVFTLAEYLANDLRLLSKMKLSDESNAIFYRLYKNALHAVVKCCLEEPSKERTGVKFDEYGKRIQAFMSVLVEQLDANDCEFAVSRHVANALCNMLVLTQEVDSRERLLIPLRYMTFRVQPEMLQKLAAYIERQVFVEHALPDEGQNYLLARKLMLATYGDVYRLHHALPRKTDLCHILKHVGTNTAFTEELEQLLNTVHANDPNEFYGISAQVAMNFCTKSSFTTKVKTLWTNLHKFRTQCLQNVDEDKYSYCVIRNIIDLLLEQPYACVGLEKLFAIMKPWVMRLSSESRSEL</sequence>
<accession>A0A182MZ97</accession>
<reference evidence="2" key="1">
    <citation type="submission" date="2013-03" db="EMBL/GenBank/DDBJ databases">
        <title>The Genome Sequence of Anopheles dirus WRAIR2.</title>
        <authorList>
            <consortium name="The Broad Institute Genomics Platform"/>
            <person name="Neafsey D.E."/>
            <person name="Walton C."/>
            <person name="Walker B."/>
            <person name="Young S.K."/>
            <person name="Zeng Q."/>
            <person name="Gargeya S."/>
            <person name="Fitzgerald M."/>
            <person name="Haas B."/>
            <person name="Abouelleil A."/>
            <person name="Allen A.W."/>
            <person name="Alvarado L."/>
            <person name="Arachchi H.M."/>
            <person name="Berlin A.M."/>
            <person name="Chapman S.B."/>
            <person name="Gainer-Dewar J."/>
            <person name="Goldberg J."/>
            <person name="Griggs A."/>
            <person name="Gujja S."/>
            <person name="Hansen M."/>
            <person name="Howarth C."/>
            <person name="Imamovic A."/>
            <person name="Ireland A."/>
            <person name="Larimer J."/>
            <person name="McCowan C."/>
            <person name="Murphy C."/>
            <person name="Pearson M."/>
            <person name="Poon T.W."/>
            <person name="Priest M."/>
            <person name="Roberts A."/>
            <person name="Saif S."/>
            <person name="Shea T."/>
            <person name="Sisk P."/>
            <person name="Sykes S."/>
            <person name="Wortman J."/>
            <person name="Nusbaum C."/>
            <person name="Birren B."/>
        </authorList>
    </citation>
    <scope>NUCLEOTIDE SEQUENCE [LARGE SCALE GENOMIC DNA]</scope>
    <source>
        <strain evidence="2">WRAIR2</strain>
    </source>
</reference>
<proteinExistence type="predicted"/>
<dbReference type="EnsemblMetazoa" id="ADIR000702-RA">
    <property type="protein sequence ID" value="ADIR000702-PA"/>
    <property type="gene ID" value="ADIR000702"/>
</dbReference>
<keyword evidence="2" id="KW-1185">Reference proteome</keyword>
<evidence type="ECO:0000313" key="2">
    <source>
        <dbReference type="Proteomes" id="UP000075884"/>
    </source>
</evidence>